<accession>W7J6E6</accession>
<dbReference type="STRING" id="909613.UO65_3002"/>
<protein>
    <submittedName>
        <fullName evidence="1">Uncharacterized protein</fullName>
    </submittedName>
</protein>
<dbReference type="RefSeq" id="WP_035282910.1">
    <property type="nucleotide sequence ID" value="NZ_AYXG01000103.1"/>
</dbReference>
<dbReference type="OrthoDB" id="3290122at2"/>
<accession>A0A8E2X0K9</accession>
<sequence>MTDPTPAADPAAVLAAAKTAIQQHARPALARIGRQNADVTAPAPAAVAALTFGPVVQTLTTHAPVAALLQGGVDPALRQRVDEYRLLFDNHMAFSNGMLAQCGDVMAACDRLADFEFMHATGHGKAALAARAALQDCVVRGLAAENALRRHAQSIPLARTDADFAKFDVFVREELVPLIEQTKQVMTKAGADFAGAVEFESIKALVVLDPGKQRKALQAGLWIIDQCANAMQFSGGLFGVVPSPFTTPVAVGLSNAATGIKVLMAFAGKAALSAQAAAAVKDYQANHQKGAQFAEHNADPTKMHRMLTEKHMANLEITLVCADGLIGVGTSFFSPLGLVWDVARKGITSAMQGYLGQRLALLQELLGKTQDTESVIVSFGTSLFEEFRGNIFTILNPLDALKGAVLDQLGTRIAEMIVERLPIDPAQPVNGSAMQAGVDSLAEAMIAGMPKVAVVQPPTPAATAAASRPTADNAGNPVQSILSGVKTDDQNREYRNVKIGGRTGALYADNGEFVPGPMDVVSEALMAVLPGSDAKGRPVAEVDLDTDFAPGAPGTEGADFKGRPLRVRVAGYWGFIDSAAPNAFWPMDVDPTGFADWSDREIKPDGYMQAGKLVKGRWHKPFPERSHLLFAAEDGTHHWAKPQDNTGNGKGAGATIASLATKVKDGYDLREL</sequence>
<organism evidence="1 2">
    <name type="scientific">Actinokineospora spheciospongiae</name>
    <dbReference type="NCBI Taxonomy" id="909613"/>
    <lineage>
        <taxon>Bacteria</taxon>
        <taxon>Bacillati</taxon>
        <taxon>Actinomycetota</taxon>
        <taxon>Actinomycetes</taxon>
        <taxon>Pseudonocardiales</taxon>
        <taxon>Pseudonocardiaceae</taxon>
        <taxon>Actinokineospora</taxon>
    </lineage>
</organism>
<proteinExistence type="predicted"/>
<dbReference type="AlphaFoldDB" id="W7J6E6"/>
<comment type="caution">
    <text evidence="1">The sequence shown here is derived from an EMBL/GenBank/DDBJ whole genome shotgun (WGS) entry which is preliminary data.</text>
</comment>
<dbReference type="EMBL" id="AYXG01000103">
    <property type="protein sequence ID" value="EWC61644.1"/>
    <property type="molecule type" value="Genomic_DNA"/>
</dbReference>
<dbReference type="Proteomes" id="UP000019277">
    <property type="component" value="Unassembled WGS sequence"/>
</dbReference>
<reference evidence="1 2" key="1">
    <citation type="journal article" date="2014" name="Genome Announc.">
        <title>Draft Genome Sequence of the Antitrypanosomally Active Sponge-Associated Bacterium Actinokineospora sp. Strain EG49.</title>
        <authorList>
            <person name="Harjes J."/>
            <person name="Ryu T."/>
            <person name="Abdelmohsen U.R."/>
            <person name="Moitinho-Silva L."/>
            <person name="Horn H."/>
            <person name="Ravasi T."/>
            <person name="Hentschel U."/>
        </authorList>
    </citation>
    <scope>NUCLEOTIDE SEQUENCE [LARGE SCALE GENOMIC DNA]</scope>
    <source>
        <strain evidence="1 2">EG49</strain>
    </source>
</reference>
<name>W7J6E6_9PSEU</name>
<gene>
    <name evidence="1" type="ORF">UO65_3002</name>
</gene>
<keyword evidence="2" id="KW-1185">Reference proteome</keyword>
<evidence type="ECO:0000313" key="1">
    <source>
        <dbReference type="EMBL" id="EWC61644.1"/>
    </source>
</evidence>
<evidence type="ECO:0000313" key="2">
    <source>
        <dbReference type="Proteomes" id="UP000019277"/>
    </source>
</evidence>